<keyword evidence="1" id="KW-0175">Coiled coil</keyword>
<feature type="region of interest" description="Disordered" evidence="2">
    <location>
        <begin position="1"/>
        <end position="70"/>
    </location>
</feature>
<protein>
    <submittedName>
        <fullName evidence="3">Uncharacterized protein</fullName>
    </submittedName>
</protein>
<feature type="compositionally biased region" description="Low complexity" evidence="2">
    <location>
        <begin position="13"/>
        <end position="26"/>
    </location>
</feature>
<dbReference type="EMBL" id="QJNU01000787">
    <property type="protein sequence ID" value="RYO86288.1"/>
    <property type="molecule type" value="Genomic_DNA"/>
</dbReference>
<gene>
    <name evidence="3" type="ORF">DL764_009027</name>
</gene>
<evidence type="ECO:0000313" key="3">
    <source>
        <dbReference type="EMBL" id="RYO86288.1"/>
    </source>
</evidence>
<evidence type="ECO:0000313" key="4">
    <source>
        <dbReference type="Proteomes" id="UP000293360"/>
    </source>
</evidence>
<feature type="coiled-coil region" evidence="1">
    <location>
        <begin position="75"/>
        <end position="109"/>
    </location>
</feature>
<evidence type="ECO:0000256" key="2">
    <source>
        <dbReference type="SAM" id="MobiDB-lite"/>
    </source>
</evidence>
<name>A0A4Q4SYZ3_9PEZI</name>
<keyword evidence="4" id="KW-1185">Reference proteome</keyword>
<dbReference type="STRING" id="155417.A0A4Q4SYZ3"/>
<proteinExistence type="predicted"/>
<accession>A0A4Q4SYZ3</accession>
<reference evidence="3 4" key="1">
    <citation type="submission" date="2018-06" db="EMBL/GenBank/DDBJ databases">
        <title>Complete Genomes of Monosporascus.</title>
        <authorList>
            <person name="Robinson A.J."/>
            <person name="Natvig D.O."/>
        </authorList>
    </citation>
    <scope>NUCLEOTIDE SEQUENCE [LARGE SCALE GENOMIC DNA]</scope>
    <source>
        <strain evidence="3 4">CBS 110550</strain>
    </source>
</reference>
<dbReference type="Proteomes" id="UP000293360">
    <property type="component" value="Unassembled WGS sequence"/>
</dbReference>
<comment type="caution">
    <text evidence="3">The sequence shown here is derived from an EMBL/GenBank/DDBJ whole genome shotgun (WGS) entry which is preliminary data.</text>
</comment>
<dbReference type="OrthoDB" id="5328813at2759"/>
<organism evidence="3 4">
    <name type="scientific">Monosporascus ibericus</name>
    <dbReference type="NCBI Taxonomy" id="155417"/>
    <lineage>
        <taxon>Eukaryota</taxon>
        <taxon>Fungi</taxon>
        <taxon>Dikarya</taxon>
        <taxon>Ascomycota</taxon>
        <taxon>Pezizomycotina</taxon>
        <taxon>Sordariomycetes</taxon>
        <taxon>Xylariomycetidae</taxon>
        <taxon>Xylariales</taxon>
        <taxon>Xylariales incertae sedis</taxon>
        <taxon>Monosporascus</taxon>
    </lineage>
</organism>
<feature type="compositionally biased region" description="Polar residues" evidence="2">
    <location>
        <begin position="34"/>
        <end position="46"/>
    </location>
</feature>
<evidence type="ECO:0000256" key="1">
    <source>
        <dbReference type="SAM" id="Coils"/>
    </source>
</evidence>
<dbReference type="AlphaFoldDB" id="A0A4Q4SYZ3"/>
<sequence length="449" mass="49472">MSTSDKRRGGSHAIRSSTSSRSSSIIAPPPRAQLTGSPSASTSAGQDTEGAHEPGSSSSSNSVNKDGGAAALAAREKESMLLKEKDEKIAALERELAVMEGEFTRELDRLSQNESETASFWQRKHSVLHQQFLRADTELRLLRSEVDVREAERQELRDGWDVLRRELRARDDEILALKGHLNGMKQWVSASTRTDQQTSDEEIGESMTKLGNSLQNWVIMHFRKAKLDFSGRGQSSIEDLSQLVPMYQDIEAQAKLHLLQSIVSTILVEMVFGCYFPGLSDAQGNQLRGTEQILASIGTAEAVNQWRAMTLTLLRKEASPKLQTETTAIVKSVILRVNSILDAITGTEATDARDQALYVLVNSAVELARLLVVQKAVFKVTMPKILPHQRTTFEASSMDDIGGEEEESLAGREICCVTFPGITKFGDESGSHPQYRNIIAKARVLCSPE</sequence>